<evidence type="ECO:0000313" key="6">
    <source>
        <dbReference type="Proteomes" id="UP000660729"/>
    </source>
</evidence>
<accession>A0A8H6RK32</accession>
<dbReference type="InterPro" id="IPR029058">
    <property type="entry name" value="AB_hydrolase_fold"/>
</dbReference>
<keyword evidence="3" id="KW-1133">Transmembrane helix</keyword>
<evidence type="ECO:0000256" key="3">
    <source>
        <dbReference type="SAM" id="Phobius"/>
    </source>
</evidence>
<organism evidence="5 6">
    <name type="scientific">Pseudocercospora fuligena</name>
    <dbReference type="NCBI Taxonomy" id="685502"/>
    <lineage>
        <taxon>Eukaryota</taxon>
        <taxon>Fungi</taxon>
        <taxon>Dikarya</taxon>
        <taxon>Ascomycota</taxon>
        <taxon>Pezizomycotina</taxon>
        <taxon>Dothideomycetes</taxon>
        <taxon>Dothideomycetidae</taxon>
        <taxon>Mycosphaerellales</taxon>
        <taxon>Mycosphaerellaceae</taxon>
        <taxon>Pseudocercospora</taxon>
    </lineage>
</organism>
<evidence type="ECO:0000259" key="4">
    <source>
        <dbReference type="Pfam" id="PF08386"/>
    </source>
</evidence>
<dbReference type="Gene3D" id="3.40.50.1820">
    <property type="entry name" value="alpha/beta hydrolase"/>
    <property type="match status" value="1"/>
</dbReference>
<dbReference type="InterPro" id="IPR051601">
    <property type="entry name" value="Serine_prot/Carboxylest_S33"/>
</dbReference>
<reference evidence="5" key="1">
    <citation type="submission" date="2020-04" db="EMBL/GenBank/DDBJ databases">
        <title>Draft genome resource of the tomato pathogen Pseudocercospora fuligena.</title>
        <authorList>
            <person name="Zaccaron A."/>
        </authorList>
    </citation>
    <scope>NUCLEOTIDE SEQUENCE</scope>
    <source>
        <strain evidence="5">PF001</strain>
    </source>
</reference>
<dbReference type="Pfam" id="PF08386">
    <property type="entry name" value="Abhydrolase_4"/>
    <property type="match status" value="1"/>
</dbReference>
<evidence type="ECO:0000313" key="5">
    <source>
        <dbReference type="EMBL" id="KAF7192491.1"/>
    </source>
</evidence>
<comment type="similarity">
    <text evidence="1">Belongs to the peptidase S33 family.</text>
</comment>
<dbReference type="PANTHER" id="PTHR43248:SF25">
    <property type="entry name" value="AB HYDROLASE-1 DOMAIN-CONTAINING PROTEIN-RELATED"/>
    <property type="match status" value="1"/>
</dbReference>
<keyword evidence="3" id="KW-0472">Membrane</keyword>
<dbReference type="AlphaFoldDB" id="A0A8H6RK32"/>
<feature type="domain" description="Peptidase S33 tripeptidyl aminopeptidase-like C-terminal" evidence="4">
    <location>
        <begin position="506"/>
        <end position="608"/>
    </location>
</feature>
<sequence length="638" mass="70843">MEKQQDGMPRWVTTKKQRNASHGFIFMALLCVALVISRHDWSILSPFWSPKSQNLSQNSEFDWSTAPTTKSLEYARCYTDLGEYQCARLELPMDYWNASTDAVISLAVIRKPAAVPVTDKRYGGAILLNPGGPGGGGVDFMLRAGEKIQGLVDSADEKYFDLISFDPRGVQYSTPTMNCFQDSSIAQAWQMRIMEEGILGASDAALGRLWSMATAHGGSCSLPREDGAADIKEYMSTASVARDMVSLIEAHGEWREREAKSLLSPKCRRGGAVANVPESLVYKAGKEKIQYWGFSYGSYLGMTYAAMFPDRIERLIVDGVVDAYDYRKAWWTDNLNDTEADMDLFYFHCARAGYPACALANSTGPSTIEGIKNRTLSLIQSLYHNPLPVIGPYPEVVTYSDAKNLIFANLYSPVKGFPHTANLLADIEKGNGTRFAELLKPYHKFQTSPLSPHDLLDPIRNSTNSTKPFDMWGATMAIACTDAEDQSWMTRDQFEKYYKKLDKLSPSIGDMWTKVRLSCTHFSTRAKTRFTAPFEGNTSHPLLFIGNIADPVTPLGNAKLMAKGYEGAGVLTVDTPGHCSLAAKSKSTEMWVKRYFLSGELPPKDTVCEVEELPFGPDEEEADEEVVVLSNPLRVAER</sequence>
<gene>
    <name evidence="5" type="ORF">HII31_06164</name>
</gene>
<proteinExistence type="inferred from homology"/>
<dbReference type="InterPro" id="IPR013595">
    <property type="entry name" value="Pept_S33_TAP-like_C"/>
</dbReference>
<name>A0A8H6RK32_9PEZI</name>
<evidence type="ECO:0000256" key="1">
    <source>
        <dbReference type="ARBA" id="ARBA00010088"/>
    </source>
</evidence>
<feature type="transmembrane region" description="Helical" evidence="3">
    <location>
        <begin position="20"/>
        <end position="37"/>
    </location>
</feature>
<keyword evidence="6" id="KW-1185">Reference proteome</keyword>
<dbReference type="PANTHER" id="PTHR43248">
    <property type="entry name" value="2-SUCCINYL-6-HYDROXY-2,4-CYCLOHEXADIENE-1-CARBOXYLATE SYNTHASE"/>
    <property type="match status" value="1"/>
</dbReference>
<dbReference type="SUPFAM" id="SSF53474">
    <property type="entry name" value="alpha/beta-Hydrolases"/>
    <property type="match status" value="1"/>
</dbReference>
<keyword evidence="2 5" id="KW-0378">Hydrolase</keyword>
<comment type="caution">
    <text evidence="5">The sequence shown here is derived from an EMBL/GenBank/DDBJ whole genome shotgun (WGS) entry which is preliminary data.</text>
</comment>
<evidence type="ECO:0000256" key="2">
    <source>
        <dbReference type="ARBA" id="ARBA00022801"/>
    </source>
</evidence>
<dbReference type="EMBL" id="JABCIY010000122">
    <property type="protein sequence ID" value="KAF7192491.1"/>
    <property type="molecule type" value="Genomic_DNA"/>
</dbReference>
<protein>
    <submittedName>
        <fullName evidence="5">Putative hydrolase</fullName>
    </submittedName>
</protein>
<keyword evidence="3" id="KW-0812">Transmembrane</keyword>
<dbReference type="Proteomes" id="UP000660729">
    <property type="component" value="Unassembled WGS sequence"/>
</dbReference>
<dbReference type="OrthoDB" id="425534at2759"/>
<dbReference type="GO" id="GO:0016787">
    <property type="term" value="F:hydrolase activity"/>
    <property type="evidence" value="ECO:0007669"/>
    <property type="project" value="UniProtKB-KW"/>
</dbReference>